<keyword evidence="4" id="KW-1185">Reference proteome</keyword>
<sequence>MEPSAVWPLAQVSPFQREVTAVASAVSSARSPFMLPELDQLMASHLDRVSLAQASRVCKLWHSIFNPVLWRQLSLKHHAGDDDDDDEDFHFVSRRTVPATYSSSLPSMPSSCSSTWSSAASFPPKTGENLGRSLDMTLLDEGVAAKAIPTAVAVGSPSSSSSLIPSPVTAASLVTSATTLIPGLTLLQHVFLYTSRNKVLKGLVRHGHLVQELKGTGITDQEMALIGVLCPNLRVLELIGGRYTSENLSELFEQRQESLQIVRFRSCVLLKDIFQPLTKLSNLREFELYGSFVGNTITSPYFFKQDLFPMLAACPLLRAVLIEQVYIVDQEVDQDDSDNNNNDADMRWHSGAITTPNHVRDNNGHPLVSSSLNQHSQQSPSLTEDPSLSSTNMVKSTSTTSMLSAQLKSLAHDPPSLSPACAPFSRPRPVSSLKSLILECGDIPDSVIRALLTRCPQLEQLSLDWSRELSDETLTLIPDLCPKLTEVSFCRCIQLTSEGFGSFFRALPNLTSIELKGNVLSDGTLEELARSCPFLDHLNLSSCQNVTDLGIQSLLLNCAALSFLSLRFINGLSSVLFDDNTTLATLTRTSPTRSILDRLLVLTPLGSAMASPLVVKREWACRNTLRTLHLPDLVTPSKNVIDMIRQKQLSPHQQHLRPQEQEQEPWQPADGNQLIQARLLALTHLKQLTLGGPQIDLKIVLEGQNNLRRLESLRITRLKHTMTCAEAQWLVDTALPGLLELAIPNFGNRAVREWIEDHRPGLLTVEK</sequence>
<feature type="compositionally biased region" description="Polar residues" evidence="1">
    <location>
        <begin position="368"/>
        <end position="395"/>
    </location>
</feature>
<dbReference type="Gene3D" id="1.20.1280.50">
    <property type="match status" value="1"/>
</dbReference>
<dbReference type="SUPFAM" id="SSF52047">
    <property type="entry name" value="RNI-like"/>
    <property type="match status" value="1"/>
</dbReference>
<dbReference type="PANTHER" id="PTHR38926:SF72">
    <property type="entry name" value="IM:7136021-RELATED"/>
    <property type="match status" value="1"/>
</dbReference>
<dbReference type="InterPro" id="IPR032675">
    <property type="entry name" value="LRR_dom_sf"/>
</dbReference>
<evidence type="ECO:0000259" key="2">
    <source>
        <dbReference type="Pfam" id="PF12937"/>
    </source>
</evidence>
<organism evidence="3 4">
    <name type="scientific">Entomortierella parvispora</name>
    <dbReference type="NCBI Taxonomy" id="205924"/>
    <lineage>
        <taxon>Eukaryota</taxon>
        <taxon>Fungi</taxon>
        <taxon>Fungi incertae sedis</taxon>
        <taxon>Mucoromycota</taxon>
        <taxon>Mortierellomycotina</taxon>
        <taxon>Mortierellomycetes</taxon>
        <taxon>Mortierellales</taxon>
        <taxon>Mortierellaceae</taxon>
        <taxon>Entomortierella</taxon>
    </lineage>
</organism>
<comment type="caution">
    <text evidence="3">The sequence shown here is derived from an EMBL/GenBank/DDBJ whole genome shotgun (WGS) entry which is preliminary data.</text>
</comment>
<dbReference type="SUPFAM" id="SSF81383">
    <property type="entry name" value="F-box domain"/>
    <property type="match status" value="1"/>
</dbReference>
<gene>
    <name evidence="3" type="ORF">EMPS_11042</name>
</gene>
<dbReference type="InterPro" id="IPR006553">
    <property type="entry name" value="Leu-rich_rpt_Cys-con_subtyp"/>
</dbReference>
<dbReference type="InterPro" id="IPR001810">
    <property type="entry name" value="F-box_dom"/>
</dbReference>
<proteinExistence type="predicted"/>
<dbReference type="Pfam" id="PF12937">
    <property type="entry name" value="F-box-like"/>
    <property type="match status" value="1"/>
</dbReference>
<reference evidence="3" key="2">
    <citation type="journal article" date="2022" name="Microbiol. Resour. Announc.">
        <title>Whole-Genome Sequence of Entomortierella parvispora E1425, a Mucoromycotan Fungus Associated with Burkholderiaceae-Related Endosymbiotic Bacteria.</title>
        <authorList>
            <person name="Herlambang A."/>
            <person name="Guo Y."/>
            <person name="Takashima Y."/>
            <person name="Narisawa K."/>
            <person name="Ohta H."/>
            <person name="Nishizawa T."/>
        </authorList>
    </citation>
    <scope>NUCLEOTIDE SEQUENCE</scope>
    <source>
        <strain evidence="3">E1425</strain>
    </source>
</reference>
<dbReference type="AlphaFoldDB" id="A0A9P3M1V3"/>
<feature type="domain" description="F-box" evidence="2">
    <location>
        <begin position="44"/>
        <end position="75"/>
    </location>
</feature>
<accession>A0A9P3M1V3</accession>
<dbReference type="PANTHER" id="PTHR38926">
    <property type="entry name" value="F-BOX DOMAIN CONTAINING PROTEIN, EXPRESSED"/>
    <property type="match status" value="1"/>
</dbReference>
<dbReference type="OrthoDB" id="421226at2759"/>
<feature type="region of interest" description="Disordered" evidence="1">
    <location>
        <begin position="333"/>
        <end position="395"/>
    </location>
</feature>
<reference evidence="3" key="1">
    <citation type="submission" date="2021-11" db="EMBL/GenBank/DDBJ databases">
        <authorList>
            <person name="Herlambang A."/>
            <person name="Guo Y."/>
            <person name="Takashima Y."/>
            <person name="Nishizawa T."/>
        </authorList>
    </citation>
    <scope>NUCLEOTIDE SEQUENCE</scope>
    <source>
        <strain evidence="3">E1425</strain>
    </source>
</reference>
<dbReference type="SMART" id="SM00367">
    <property type="entry name" value="LRR_CC"/>
    <property type="match status" value="4"/>
</dbReference>
<dbReference type="EMBL" id="BQFW01000015">
    <property type="protein sequence ID" value="GJJ78683.1"/>
    <property type="molecule type" value="Genomic_DNA"/>
</dbReference>
<evidence type="ECO:0000313" key="3">
    <source>
        <dbReference type="EMBL" id="GJJ78683.1"/>
    </source>
</evidence>
<evidence type="ECO:0000256" key="1">
    <source>
        <dbReference type="SAM" id="MobiDB-lite"/>
    </source>
</evidence>
<dbReference type="Proteomes" id="UP000827284">
    <property type="component" value="Unassembled WGS sequence"/>
</dbReference>
<evidence type="ECO:0000313" key="4">
    <source>
        <dbReference type="Proteomes" id="UP000827284"/>
    </source>
</evidence>
<protein>
    <recommendedName>
        <fullName evidence="2">F-box domain-containing protein</fullName>
    </recommendedName>
</protein>
<dbReference type="InterPro" id="IPR036047">
    <property type="entry name" value="F-box-like_dom_sf"/>
</dbReference>
<dbReference type="Gene3D" id="3.80.10.10">
    <property type="entry name" value="Ribonuclease Inhibitor"/>
    <property type="match status" value="2"/>
</dbReference>
<name>A0A9P3M1V3_9FUNG</name>